<dbReference type="AlphaFoldDB" id="A0A5M3Y3D1"/>
<sequence>MLVSERLRQAPGMAIYRGSVPHESCAGRFVFDSFYYVDLDEWPDFRRTLDEDRLGKIQCDTCGDIAEVKFPVIVEIASRNLLIFATHGGDDGGVESGFVAVLDRAAAMLTSVVAERARRRPYTFVHGYRGLRVLLDALDGVPLPKPAPPYAHAPDTGRHFSTLHGYRYGDLFFHYPGQRTVDDLVCALLHWSAGVTDAAEMKKIVAVAEGILRIIGPHHPWLVHELGRLYLELGEFDEAQRLLELASSAQHCWLAVTASILDATPATRADVESQSAELPHATPATVRSDVCSVRHTVTRQRPAYKDYAFWHFPEMEQNAHPSGYTTQTVHEARGLAVGYLSRYFIDESRSVFPSFSIAFGNVLTGTKENIEAVADAEPEAVRGFWWHYVLARWLGHTNEHDSLVQEIDTAIADLAAEADLERFYLEGAARELRG</sequence>
<accession>A0A5M3Y3D1</accession>
<dbReference type="OrthoDB" id="9553570at2"/>
<organism evidence="1 2">
    <name type="scientific">Acrocarpospora pleiomorpha</name>
    <dbReference type="NCBI Taxonomy" id="90975"/>
    <lineage>
        <taxon>Bacteria</taxon>
        <taxon>Bacillati</taxon>
        <taxon>Actinomycetota</taxon>
        <taxon>Actinomycetes</taxon>
        <taxon>Streptosporangiales</taxon>
        <taxon>Streptosporangiaceae</taxon>
        <taxon>Acrocarpospora</taxon>
    </lineage>
</organism>
<dbReference type="EMBL" id="BLAF01000099">
    <property type="protein sequence ID" value="GES26829.1"/>
    <property type="molecule type" value="Genomic_DNA"/>
</dbReference>
<evidence type="ECO:0000313" key="1">
    <source>
        <dbReference type="EMBL" id="GES26829.1"/>
    </source>
</evidence>
<protein>
    <submittedName>
        <fullName evidence="1">Uncharacterized protein</fullName>
    </submittedName>
</protein>
<dbReference type="Proteomes" id="UP000377595">
    <property type="component" value="Unassembled WGS sequence"/>
</dbReference>
<dbReference type="RefSeq" id="WP_155351515.1">
    <property type="nucleotide sequence ID" value="NZ_BAAAHM010000003.1"/>
</dbReference>
<reference evidence="1 2" key="1">
    <citation type="submission" date="2019-10" db="EMBL/GenBank/DDBJ databases">
        <title>Whole genome shotgun sequence of Acrocarpospora pleiomorpha NBRC 16267.</title>
        <authorList>
            <person name="Ichikawa N."/>
            <person name="Kimura A."/>
            <person name="Kitahashi Y."/>
            <person name="Komaki H."/>
            <person name="Oguchi A."/>
        </authorList>
    </citation>
    <scope>NUCLEOTIDE SEQUENCE [LARGE SCALE GENOMIC DNA]</scope>
    <source>
        <strain evidence="1 2">NBRC 16267</strain>
    </source>
</reference>
<gene>
    <name evidence="1" type="ORF">Aple_097280</name>
</gene>
<keyword evidence="2" id="KW-1185">Reference proteome</keyword>
<comment type="caution">
    <text evidence="1">The sequence shown here is derived from an EMBL/GenBank/DDBJ whole genome shotgun (WGS) entry which is preliminary data.</text>
</comment>
<proteinExistence type="predicted"/>
<name>A0A5M3Y3D1_9ACTN</name>
<evidence type="ECO:0000313" key="2">
    <source>
        <dbReference type="Proteomes" id="UP000377595"/>
    </source>
</evidence>